<evidence type="ECO:0000256" key="1">
    <source>
        <dbReference type="ARBA" id="ARBA00006349"/>
    </source>
</evidence>
<dbReference type="Pfam" id="PF06825">
    <property type="entry name" value="HSBP1"/>
    <property type="match status" value="1"/>
</dbReference>
<feature type="compositionally biased region" description="Polar residues" evidence="3">
    <location>
        <begin position="15"/>
        <end position="28"/>
    </location>
</feature>
<dbReference type="GO" id="GO:0003714">
    <property type="term" value="F:transcription corepressor activity"/>
    <property type="evidence" value="ECO:0007669"/>
    <property type="project" value="InterPro"/>
</dbReference>
<evidence type="ECO:0000256" key="3">
    <source>
        <dbReference type="SAM" id="MobiDB-lite"/>
    </source>
</evidence>
<evidence type="ECO:0000313" key="4">
    <source>
        <dbReference type="EMBL" id="TWW65451.1"/>
    </source>
</evidence>
<keyword evidence="2" id="KW-0175">Coiled coil</keyword>
<evidence type="ECO:0000313" key="5">
    <source>
        <dbReference type="Proteomes" id="UP000324091"/>
    </source>
</evidence>
<comment type="caution">
    <text evidence="4">The sequence shown here is derived from an EMBL/GenBank/DDBJ whole genome shotgun (WGS) entry which is preliminary data.</text>
</comment>
<feature type="region of interest" description="Disordered" evidence="3">
    <location>
        <begin position="1"/>
        <end position="28"/>
    </location>
</feature>
<organism evidence="4 5">
    <name type="scientific">Takifugu flavidus</name>
    <name type="common">sansaifugu</name>
    <dbReference type="NCBI Taxonomy" id="433684"/>
    <lineage>
        <taxon>Eukaryota</taxon>
        <taxon>Metazoa</taxon>
        <taxon>Chordata</taxon>
        <taxon>Craniata</taxon>
        <taxon>Vertebrata</taxon>
        <taxon>Euteleostomi</taxon>
        <taxon>Actinopterygii</taxon>
        <taxon>Neopterygii</taxon>
        <taxon>Teleostei</taxon>
        <taxon>Neoteleostei</taxon>
        <taxon>Acanthomorphata</taxon>
        <taxon>Eupercaria</taxon>
        <taxon>Tetraodontiformes</taxon>
        <taxon>Tetradontoidea</taxon>
        <taxon>Tetraodontidae</taxon>
        <taxon>Takifugu</taxon>
    </lineage>
</organism>
<dbReference type="InterPro" id="IPR009643">
    <property type="entry name" value="HS1-bd"/>
</dbReference>
<comment type="similarity">
    <text evidence="1">Belongs to the HSBP1 family.</text>
</comment>
<gene>
    <name evidence="4" type="ORF">D4764_21G0003510</name>
</gene>
<evidence type="ECO:0008006" key="6">
    <source>
        <dbReference type="Google" id="ProtNLM"/>
    </source>
</evidence>
<accession>A0A5C6NFS7</accession>
<feature type="coiled-coil region" evidence="2">
    <location>
        <begin position="60"/>
        <end position="87"/>
    </location>
</feature>
<dbReference type="Proteomes" id="UP000324091">
    <property type="component" value="Chromosome 21"/>
</dbReference>
<sequence length="91" mass="10115">MMTENQRVAEETMSKTDNNSAADMTETQGVLVLPFSESWGGGLPSMPRSSLSERSFTQTLEEMGTRIDDLEKNVVDLMLQAGMKEQEIAKQ</sequence>
<dbReference type="AlphaFoldDB" id="A0A5C6NFS7"/>
<proteinExistence type="inferred from homology"/>
<name>A0A5C6NFS7_9TELE</name>
<dbReference type="EMBL" id="RHFK02000014">
    <property type="protein sequence ID" value="TWW65451.1"/>
    <property type="molecule type" value="Genomic_DNA"/>
</dbReference>
<protein>
    <recommendedName>
        <fullName evidence="6">Heat shock factor-binding protein 1</fullName>
    </recommendedName>
</protein>
<reference evidence="4 5" key="1">
    <citation type="submission" date="2019-04" db="EMBL/GenBank/DDBJ databases">
        <title>Chromosome genome assembly for Takifugu flavidus.</title>
        <authorList>
            <person name="Xiao S."/>
        </authorList>
    </citation>
    <scope>NUCLEOTIDE SEQUENCE [LARGE SCALE GENOMIC DNA]</scope>
    <source>
        <strain evidence="4">HTHZ2018</strain>
        <tissue evidence="4">Muscle</tissue>
    </source>
</reference>
<keyword evidence="5" id="KW-1185">Reference proteome</keyword>
<evidence type="ECO:0000256" key="2">
    <source>
        <dbReference type="SAM" id="Coils"/>
    </source>
</evidence>